<accession>A0ACC3DPV9</accession>
<dbReference type="Proteomes" id="UP001186974">
    <property type="component" value="Unassembled WGS sequence"/>
</dbReference>
<organism evidence="1 2">
    <name type="scientific">Coniosporium uncinatum</name>
    <dbReference type="NCBI Taxonomy" id="93489"/>
    <lineage>
        <taxon>Eukaryota</taxon>
        <taxon>Fungi</taxon>
        <taxon>Dikarya</taxon>
        <taxon>Ascomycota</taxon>
        <taxon>Pezizomycotina</taxon>
        <taxon>Dothideomycetes</taxon>
        <taxon>Dothideomycetes incertae sedis</taxon>
        <taxon>Coniosporium</taxon>
    </lineage>
</organism>
<protein>
    <submittedName>
        <fullName evidence="1">Uncharacterized protein</fullName>
    </submittedName>
</protein>
<sequence length="180" mass="20326">MLNGPAARLAKPQLGVTYFMELKWPLDSPAKVQDAADMPLAPLIRRVQTRHGFAVFCEVDVQEKALLEQWLVEQGEASPSETLFIRLSKARKALSADSFCPMLGGVTTMPQYRPTEYTPIRPAQNEFPVWYFFYGALTDPQKLSDLLALPSVDEPILRPDHVKHGTIKLLKQNYRALIDD</sequence>
<proteinExistence type="predicted"/>
<evidence type="ECO:0000313" key="1">
    <source>
        <dbReference type="EMBL" id="KAK3078756.1"/>
    </source>
</evidence>
<dbReference type="EMBL" id="JAWDJW010001636">
    <property type="protein sequence ID" value="KAK3078756.1"/>
    <property type="molecule type" value="Genomic_DNA"/>
</dbReference>
<keyword evidence="2" id="KW-1185">Reference proteome</keyword>
<gene>
    <name evidence="1" type="ORF">LTS18_006695</name>
</gene>
<comment type="caution">
    <text evidence="1">The sequence shown here is derived from an EMBL/GenBank/DDBJ whole genome shotgun (WGS) entry which is preliminary data.</text>
</comment>
<reference evidence="1" key="1">
    <citation type="submission" date="2024-09" db="EMBL/GenBank/DDBJ databases">
        <title>Black Yeasts Isolated from many extreme environments.</title>
        <authorList>
            <person name="Coleine C."/>
            <person name="Stajich J.E."/>
            <person name="Selbmann L."/>
        </authorList>
    </citation>
    <scope>NUCLEOTIDE SEQUENCE</scope>
    <source>
        <strain evidence="1">CCFEE 5737</strain>
    </source>
</reference>
<evidence type="ECO:0000313" key="2">
    <source>
        <dbReference type="Proteomes" id="UP001186974"/>
    </source>
</evidence>
<name>A0ACC3DPV9_9PEZI</name>
<feature type="non-terminal residue" evidence="1">
    <location>
        <position position="180"/>
    </location>
</feature>